<feature type="region of interest" description="Disordered" evidence="1">
    <location>
        <begin position="112"/>
        <end position="159"/>
    </location>
</feature>
<organism evidence="2">
    <name type="scientific">Serratia symbiotica SCt-VLC</name>
    <dbReference type="NCBI Taxonomy" id="1347341"/>
    <lineage>
        <taxon>Bacteria</taxon>
        <taxon>Pseudomonadati</taxon>
        <taxon>Pseudomonadota</taxon>
        <taxon>Gammaproteobacteria</taxon>
        <taxon>Enterobacterales</taxon>
        <taxon>Yersiniaceae</taxon>
        <taxon>Serratia</taxon>
        <taxon>Serratia symbiotica</taxon>
    </lineage>
</organism>
<evidence type="ECO:0000313" key="2">
    <source>
        <dbReference type="EMBL" id="CDG48937.1"/>
    </source>
</evidence>
<dbReference type="EMBL" id="FR904240">
    <property type="protein sequence ID" value="CDG48937.1"/>
    <property type="molecule type" value="Genomic_DNA"/>
</dbReference>
<dbReference type="RefSeq" id="WP_061770953.1">
    <property type="nucleotide sequence ID" value="NZ_FR904240.1"/>
</dbReference>
<proteinExistence type="predicted"/>
<sequence length="291" mass="32578">MSSKLHGLVWEGCAHAGLILSRVAVMARLADYSNNEGLSWPAVETIQREIGAKSTTTVSTAITELERDGWLVKTERKAGGRNLSNLYQIEVEKLEAAAEAARAYYKTAKKRASRTIPPNIDPSKNDGSTVDKNEGVNPPMIDPDPSLTTDPSDNDFSSRHPDAVVYSARKRQWGSHEDLTCAQWIWGRIAKLYDQAAEADGEVVRPKEPNWTAWANEICLMCFQDGRTHKQICELFRRANRDPFWCKNILSPSKLREKWDDLSLKLSAVAAQQKSVVGGHWNSPEAWENTL</sequence>
<dbReference type="Gene3D" id="1.10.10.10">
    <property type="entry name" value="Winged helix-like DNA-binding domain superfamily/Winged helix DNA-binding domain"/>
    <property type="match status" value="1"/>
</dbReference>
<accession>A0A068RFH0</accession>
<gene>
    <name evidence="2" type="ORF">SCTVLC_2294</name>
</gene>
<name>A0A068RFH0_9GAMM</name>
<dbReference type="OrthoDB" id="6479251at2"/>
<dbReference type="InterPro" id="IPR036388">
    <property type="entry name" value="WH-like_DNA-bd_sf"/>
</dbReference>
<evidence type="ECO:0000256" key="1">
    <source>
        <dbReference type="SAM" id="MobiDB-lite"/>
    </source>
</evidence>
<protein>
    <submittedName>
        <fullName evidence="2">Helix-turn-helix domain-containing protein</fullName>
    </submittedName>
</protein>
<reference evidence="2" key="2">
    <citation type="journal article" date="2014" name="Genome Biol. Evol.">
        <title>Settling down: the genome of Serratia symbiotica from the aphid Cinara tujafilina zooms in on the process of accommodation to a cooperative intracellular life.</title>
        <authorList>
            <person name="Manzano-Marin A."/>
            <person name="Latorre A."/>
        </authorList>
    </citation>
    <scope>NUCLEOTIDE SEQUENCE</scope>
    <source>
        <strain evidence="2">SCt-VLC</strain>
    </source>
</reference>
<feature type="compositionally biased region" description="Low complexity" evidence="1">
    <location>
        <begin position="143"/>
        <end position="155"/>
    </location>
</feature>
<dbReference type="AlphaFoldDB" id="A0A068RFH0"/>
<dbReference type="Pfam" id="PF13730">
    <property type="entry name" value="HTH_36"/>
    <property type="match status" value="1"/>
</dbReference>
<reference evidence="2" key="1">
    <citation type="submission" date="2013-06" db="EMBL/GenBank/DDBJ databases">
        <authorList>
            <person name="Mazano-Marin A."/>
        </authorList>
    </citation>
    <scope>NUCLEOTIDE SEQUENCE</scope>
    <source>
        <strain evidence="2">SCt-VLC</strain>
    </source>
</reference>